<protein>
    <submittedName>
        <fullName evidence="4">Peptidoglycan/LPS O-acetylase OafA/YrhL, contains acyltransferase and SGNH-hydrolase domains</fullName>
    </submittedName>
</protein>
<feature type="transmembrane region" description="Helical" evidence="1">
    <location>
        <begin position="161"/>
        <end position="181"/>
    </location>
</feature>
<dbReference type="PANTHER" id="PTHR23028:SF53">
    <property type="entry name" value="ACYL_TRANSF_3 DOMAIN-CONTAINING PROTEIN"/>
    <property type="match status" value="1"/>
</dbReference>
<reference evidence="4 5" key="1">
    <citation type="submission" date="2017-01" db="EMBL/GenBank/DDBJ databases">
        <authorList>
            <person name="Mah S.A."/>
            <person name="Swanson W.J."/>
            <person name="Moy G.W."/>
            <person name="Vacquier V.D."/>
        </authorList>
    </citation>
    <scope>NUCLEOTIDE SEQUENCE [LARGE SCALE GENOMIC DNA]</scope>
    <source>
        <strain evidence="4 5">DSM 11589</strain>
    </source>
</reference>
<dbReference type="GO" id="GO:0016787">
    <property type="term" value="F:hydrolase activity"/>
    <property type="evidence" value="ECO:0007669"/>
    <property type="project" value="UniProtKB-KW"/>
</dbReference>
<dbReference type="GO" id="GO:0009103">
    <property type="term" value="P:lipopolysaccharide biosynthetic process"/>
    <property type="evidence" value="ECO:0007669"/>
    <property type="project" value="TreeGrafter"/>
</dbReference>
<name>A0A1N7IZ16_9PROT</name>
<feature type="transmembrane region" description="Helical" evidence="1">
    <location>
        <begin position="187"/>
        <end position="210"/>
    </location>
</feature>
<keyword evidence="4" id="KW-0808">Transferase</keyword>
<dbReference type="STRING" id="80876.SAMN05421779_101784"/>
<gene>
    <name evidence="4" type="ORF">SAMN05421779_101784</name>
</gene>
<dbReference type="PANTHER" id="PTHR23028">
    <property type="entry name" value="ACETYLTRANSFERASE"/>
    <property type="match status" value="1"/>
</dbReference>
<dbReference type="EMBL" id="FTOA01000001">
    <property type="protein sequence ID" value="SIS42294.1"/>
    <property type="molecule type" value="Genomic_DNA"/>
</dbReference>
<dbReference type="Pfam" id="PF01757">
    <property type="entry name" value="Acyl_transf_3"/>
    <property type="match status" value="1"/>
</dbReference>
<dbReference type="Pfam" id="PF19040">
    <property type="entry name" value="SGNH"/>
    <property type="match status" value="1"/>
</dbReference>
<evidence type="ECO:0000313" key="5">
    <source>
        <dbReference type="Proteomes" id="UP000185678"/>
    </source>
</evidence>
<keyword evidence="5" id="KW-1185">Reference proteome</keyword>
<feature type="transmembrane region" description="Helical" evidence="1">
    <location>
        <begin position="241"/>
        <end position="259"/>
    </location>
</feature>
<feature type="domain" description="Acyltransferase 3" evidence="2">
    <location>
        <begin position="5"/>
        <end position="323"/>
    </location>
</feature>
<dbReference type="AlphaFoldDB" id="A0A1N7IZ16"/>
<feature type="transmembrane region" description="Helical" evidence="1">
    <location>
        <begin position="37"/>
        <end position="55"/>
    </location>
</feature>
<dbReference type="GO" id="GO:0016020">
    <property type="term" value="C:membrane"/>
    <property type="evidence" value="ECO:0007669"/>
    <property type="project" value="TreeGrafter"/>
</dbReference>
<feature type="domain" description="SGNH" evidence="3">
    <location>
        <begin position="390"/>
        <end position="612"/>
    </location>
</feature>
<proteinExistence type="predicted"/>
<evidence type="ECO:0000259" key="3">
    <source>
        <dbReference type="Pfam" id="PF19040"/>
    </source>
</evidence>
<sequence>MEYRKDIDGLRALSVVSVIAFHAMGSVISGGFIGVDVFFVISGYLITSIIIFETINGKFSFISFYERRFRRILPAFFLVSFLSLFVSVFCLSPNQMKDFAQSFAAAGVSASNFLFWHEAGYFDADSSLKPLIHTWSLAVEEQYYLFFPLFFCFLLKKREGIVIAFIISLMVSSFVFSLYIINKDSAANFFLLPSRVWELVSGSLCAWILYRRSLPKSAILSFLGIVMILSSFFIFSEETPFPGVYTSIPVVGVMLVILFSSNDHVVGRTLGVAPLSFIGLISYSAYLWHQPLFVFSRIIGSKDLSVPMIGILVFVTFLLSVLSWKFVETPLRNKNFLSRKVVFLSSFVVIAGMVAIGASGHISHGFMKQRFNDDQASVFMSSNLDDAAERCQYSRDDSVQSINRAPCVYNPDGGVAIAVVGNSHATPISPELGKEVAQRNMSVIQYAIGGCYELTDDAHGICAAWHNKVIDDINHNENIKYVVISYRNDGYVMDSKYISSMNRMVDSFLKRNKVVIYVMQAPVIMHHIDKYIYDNLKYISAPVASRSLESWRDMYIGFDEIKSMLPDKVIVIDPAEYFCSSEECYAIRDKRALYVDDNHISPYAASLVSKQIVNAILSQGGWEPDR</sequence>
<evidence type="ECO:0000256" key="1">
    <source>
        <dbReference type="SAM" id="Phobius"/>
    </source>
</evidence>
<keyword evidence="1" id="KW-0812">Transmembrane</keyword>
<evidence type="ECO:0000259" key="2">
    <source>
        <dbReference type="Pfam" id="PF01757"/>
    </source>
</evidence>
<feature type="transmembrane region" description="Helical" evidence="1">
    <location>
        <begin position="271"/>
        <end position="288"/>
    </location>
</feature>
<evidence type="ECO:0000313" key="4">
    <source>
        <dbReference type="EMBL" id="SIS42294.1"/>
    </source>
</evidence>
<keyword evidence="4" id="KW-0378">Hydrolase</keyword>
<keyword evidence="1" id="KW-1133">Transmembrane helix</keyword>
<feature type="transmembrane region" description="Helical" evidence="1">
    <location>
        <begin position="75"/>
        <end position="94"/>
    </location>
</feature>
<feature type="transmembrane region" description="Helical" evidence="1">
    <location>
        <begin position="341"/>
        <end position="362"/>
    </location>
</feature>
<dbReference type="Proteomes" id="UP000185678">
    <property type="component" value="Unassembled WGS sequence"/>
</dbReference>
<dbReference type="InterPro" id="IPR050879">
    <property type="entry name" value="Acyltransferase_3"/>
</dbReference>
<organism evidence="4 5">
    <name type="scientific">Insolitispirillum peregrinum</name>
    <dbReference type="NCBI Taxonomy" id="80876"/>
    <lineage>
        <taxon>Bacteria</taxon>
        <taxon>Pseudomonadati</taxon>
        <taxon>Pseudomonadota</taxon>
        <taxon>Alphaproteobacteria</taxon>
        <taxon>Rhodospirillales</taxon>
        <taxon>Novispirillaceae</taxon>
        <taxon>Insolitispirillum</taxon>
    </lineage>
</organism>
<keyword evidence="1" id="KW-0472">Membrane</keyword>
<accession>A0A1N7IZ16</accession>
<feature type="transmembrane region" description="Helical" evidence="1">
    <location>
        <begin position="132"/>
        <end position="154"/>
    </location>
</feature>
<feature type="transmembrane region" description="Helical" evidence="1">
    <location>
        <begin position="217"/>
        <end position="235"/>
    </location>
</feature>
<feature type="transmembrane region" description="Helical" evidence="1">
    <location>
        <begin position="12"/>
        <end position="31"/>
    </location>
</feature>
<feature type="transmembrane region" description="Helical" evidence="1">
    <location>
        <begin position="308"/>
        <end position="327"/>
    </location>
</feature>
<dbReference type="InterPro" id="IPR043968">
    <property type="entry name" value="SGNH"/>
</dbReference>
<dbReference type="GO" id="GO:0016747">
    <property type="term" value="F:acyltransferase activity, transferring groups other than amino-acyl groups"/>
    <property type="evidence" value="ECO:0007669"/>
    <property type="project" value="InterPro"/>
</dbReference>
<dbReference type="InterPro" id="IPR002656">
    <property type="entry name" value="Acyl_transf_3_dom"/>
</dbReference>
<keyword evidence="4" id="KW-0012">Acyltransferase</keyword>